<organism evidence="5 6">
    <name type="scientific">Thyridium curvatum</name>
    <dbReference type="NCBI Taxonomy" id="1093900"/>
    <lineage>
        <taxon>Eukaryota</taxon>
        <taxon>Fungi</taxon>
        <taxon>Dikarya</taxon>
        <taxon>Ascomycota</taxon>
        <taxon>Pezizomycotina</taxon>
        <taxon>Sordariomycetes</taxon>
        <taxon>Sordariomycetidae</taxon>
        <taxon>Thyridiales</taxon>
        <taxon>Thyridiaceae</taxon>
        <taxon>Thyridium</taxon>
    </lineage>
</organism>
<dbReference type="InterPro" id="IPR007219">
    <property type="entry name" value="XnlR_reg_dom"/>
</dbReference>
<dbReference type="GO" id="GO:0008270">
    <property type="term" value="F:zinc ion binding"/>
    <property type="evidence" value="ECO:0007669"/>
    <property type="project" value="InterPro"/>
</dbReference>
<dbReference type="RefSeq" id="XP_030990140.1">
    <property type="nucleotide sequence ID" value="XM_031132746.1"/>
</dbReference>
<dbReference type="GO" id="GO:0000981">
    <property type="term" value="F:DNA-binding transcription factor activity, RNA polymerase II-specific"/>
    <property type="evidence" value="ECO:0007669"/>
    <property type="project" value="InterPro"/>
</dbReference>
<dbReference type="CDD" id="cd12148">
    <property type="entry name" value="fungal_TF_MHR"/>
    <property type="match status" value="1"/>
</dbReference>
<evidence type="ECO:0000256" key="1">
    <source>
        <dbReference type="ARBA" id="ARBA00022723"/>
    </source>
</evidence>
<dbReference type="PROSITE" id="PS00463">
    <property type="entry name" value="ZN2_CY6_FUNGAL_1"/>
    <property type="match status" value="1"/>
</dbReference>
<dbReference type="PANTHER" id="PTHR47431:SF1">
    <property type="entry name" value="ZN(II)2CYS6 TRANSCRIPTION FACTOR (EUROFUNG)"/>
    <property type="match status" value="1"/>
</dbReference>
<dbReference type="Proteomes" id="UP000319257">
    <property type="component" value="Unassembled WGS sequence"/>
</dbReference>
<dbReference type="PANTHER" id="PTHR47431">
    <property type="entry name" value="ZN(II)2CYS6 TRANSCRIPTION FACTOR (EUROFUNG)-RELATED"/>
    <property type="match status" value="1"/>
</dbReference>
<evidence type="ECO:0000313" key="5">
    <source>
        <dbReference type="EMBL" id="TPX08429.1"/>
    </source>
</evidence>
<dbReference type="SUPFAM" id="SSF57701">
    <property type="entry name" value="Zn2/Cys6 DNA-binding domain"/>
    <property type="match status" value="1"/>
</dbReference>
<dbReference type="AlphaFoldDB" id="A0A507AU34"/>
<dbReference type="EMBL" id="SKBQ01000079">
    <property type="protein sequence ID" value="TPX08429.1"/>
    <property type="molecule type" value="Genomic_DNA"/>
</dbReference>
<dbReference type="GO" id="GO:0003677">
    <property type="term" value="F:DNA binding"/>
    <property type="evidence" value="ECO:0007669"/>
    <property type="project" value="InterPro"/>
</dbReference>
<dbReference type="OrthoDB" id="10067394at2759"/>
<dbReference type="PROSITE" id="PS50048">
    <property type="entry name" value="ZN2_CY6_FUNGAL_2"/>
    <property type="match status" value="1"/>
</dbReference>
<dbReference type="InterPro" id="IPR036864">
    <property type="entry name" value="Zn2-C6_fun-type_DNA-bd_sf"/>
</dbReference>
<evidence type="ECO:0000313" key="6">
    <source>
        <dbReference type="Proteomes" id="UP000319257"/>
    </source>
</evidence>
<keyword evidence="1" id="KW-0479">Metal-binding</keyword>
<dbReference type="InterPro" id="IPR001138">
    <property type="entry name" value="Zn2Cys6_DnaBD"/>
</dbReference>
<comment type="caution">
    <text evidence="5">The sequence shown here is derived from an EMBL/GenBank/DDBJ whole genome shotgun (WGS) entry which is preliminary data.</text>
</comment>
<dbReference type="Pfam" id="PF00172">
    <property type="entry name" value="Zn_clus"/>
    <property type="match status" value="1"/>
</dbReference>
<feature type="region of interest" description="Disordered" evidence="3">
    <location>
        <begin position="1"/>
        <end position="32"/>
    </location>
</feature>
<dbReference type="CDD" id="cd00067">
    <property type="entry name" value="GAL4"/>
    <property type="match status" value="1"/>
</dbReference>
<evidence type="ECO:0000256" key="3">
    <source>
        <dbReference type="SAM" id="MobiDB-lite"/>
    </source>
</evidence>
<keyword evidence="6" id="KW-1185">Reference proteome</keyword>
<gene>
    <name evidence="5" type="ORF">E0L32_010159</name>
</gene>
<feature type="compositionally biased region" description="Polar residues" evidence="3">
    <location>
        <begin position="1"/>
        <end position="30"/>
    </location>
</feature>
<evidence type="ECO:0000259" key="4">
    <source>
        <dbReference type="PROSITE" id="PS50048"/>
    </source>
</evidence>
<accession>A0A507AU34</accession>
<protein>
    <recommendedName>
        <fullName evidence="4">Zn(2)-C6 fungal-type domain-containing protein</fullName>
    </recommendedName>
</protein>
<dbReference type="GeneID" id="41977606"/>
<name>A0A507AU34_9PEZI</name>
<feature type="domain" description="Zn(2)-C6 fungal-type" evidence="4">
    <location>
        <begin position="40"/>
        <end position="70"/>
    </location>
</feature>
<dbReference type="STRING" id="1093900.A0A507AU34"/>
<dbReference type="GO" id="GO:0006351">
    <property type="term" value="P:DNA-templated transcription"/>
    <property type="evidence" value="ECO:0007669"/>
    <property type="project" value="InterPro"/>
</dbReference>
<dbReference type="SMART" id="SM00066">
    <property type="entry name" value="GAL4"/>
    <property type="match status" value="1"/>
</dbReference>
<dbReference type="Gene3D" id="4.10.240.10">
    <property type="entry name" value="Zn(2)-C6 fungal-type DNA-binding domain"/>
    <property type="match status" value="1"/>
</dbReference>
<dbReference type="InParanoid" id="A0A507AU34"/>
<dbReference type="Pfam" id="PF04082">
    <property type="entry name" value="Fungal_trans"/>
    <property type="match status" value="1"/>
</dbReference>
<keyword evidence="2" id="KW-0539">Nucleus</keyword>
<sequence>MSTSPGSDKSSETAGDSRGSSPATDQQANKSKAGIRVSLACVPCRSKHIKCDATMPTCLRCQAEHKPCFYAKSRRGIRDAKKRSMIADKLPHSARGPSLWPVSQLSTVDVPIRFLNNNMPSGWSLTRTLRPTSSPAGAAALLLDAFYSRCYANFPFLLPKPYMMSQLAKNATELRFLVSVCIYAASLYEPSISSDELREAVYNQSFGHLPMTAFTVQALALLSYTAIGEDKPELRSIWLDRAIQVAMDIGMQHRSFAENEPDVVVAESYRRTWWVLYKSDCIRATYENLQTFLLLSVPATVDLPCEEWEYQSGHIPSFAVSLAEYDSRDPCEEPTFSSWTYVIDLCRLVAEVVLPLHLYAERPWQDEVTRADMKISNWLVRIPKWKKEAIGPDGSPDLMLYSGICFALDLVDGFAIGPLDRSRVTNDAKVGPSWNVCPPELYAANALLSVFTFPLSTSSACPVSIPVIERVCLALLDACVFLGCDTPSVREKLHFAFGILKTYGEVWPLAKRLAAGIKDVTSTYLPPTPGSGGDCHPAPAVSTSVSTSVSECAASLWTEALYPATQHVSDHHPEVAFQMPFYEPFQEHVDGTFENWVLGGS</sequence>
<proteinExistence type="predicted"/>
<reference evidence="5 6" key="1">
    <citation type="submission" date="2019-06" db="EMBL/GenBank/DDBJ databases">
        <title>Draft genome sequence of the filamentous fungus Phialemoniopsis curvata isolated from diesel fuel.</title>
        <authorList>
            <person name="Varaljay V.A."/>
            <person name="Lyon W.J."/>
            <person name="Crouch A.L."/>
            <person name="Drake C.E."/>
            <person name="Hollomon J.M."/>
            <person name="Nadeau L.J."/>
            <person name="Nunn H.S."/>
            <person name="Stevenson B.S."/>
            <person name="Bojanowski C.L."/>
            <person name="Crookes-Goodson W.J."/>
        </authorList>
    </citation>
    <scope>NUCLEOTIDE SEQUENCE [LARGE SCALE GENOMIC DNA]</scope>
    <source>
        <strain evidence="5 6">D216</strain>
    </source>
</reference>
<evidence type="ECO:0000256" key="2">
    <source>
        <dbReference type="ARBA" id="ARBA00023242"/>
    </source>
</evidence>